<dbReference type="AlphaFoldDB" id="A0A6M2DDC5"/>
<evidence type="ECO:0000256" key="1">
    <source>
        <dbReference type="SAM" id="SignalP"/>
    </source>
</evidence>
<feature type="chain" id="PRO_5026799750" evidence="1">
    <location>
        <begin position="24"/>
        <end position="81"/>
    </location>
</feature>
<keyword evidence="1" id="KW-0732">Signal</keyword>
<dbReference type="EMBL" id="GHWJ01010484">
    <property type="protein sequence ID" value="NOV43221.1"/>
    <property type="molecule type" value="Transcribed_RNA"/>
</dbReference>
<feature type="signal peptide" evidence="1">
    <location>
        <begin position="1"/>
        <end position="23"/>
    </location>
</feature>
<organism evidence="2">
    <name type="scientific">Rhipicephalus microplus</name>
    <name type="common">Cattle tick</name>
    <name type="synonym">Boophilus microplus</name>
    <dbReference type="NCBI Taxonomy" id="6941"/>
    <lineage>
        <taxon>Eukaryota</taxon>
        <taxon>Metazoa</taxon>
        <taxon>Ecdysozoa</taxon>
        <taxon>Arthropoda</taxon>
        <taxon>Chelicerata</taxon>
        <taxon>Arachnida</taxon>
        <taxon>Acari</taxon>
        <taxon>Parasitiformes</taxon>
        <taxon>Ixodida</taxon>
        <taxon>Ixodoidea</taxon>
        <taxon>Ixodidae</taxon>
        <taxon>Rhipicephalinae</taxon>
        <taxon>Rhipicephalus</taxon>
        <taxon>Boophilus</taxon>
    </lineage>
</organism>
<accession>A0A6M2DDC5</accession>
<name>A0A6M2DDC5_RHIMP</name>
<evidence type="ECO:0000313" key="2">
    <source>
        <dbReference type="EMBL" id="NOV43221.1"/>
    </source>
</evidence>
<protein>
    <submittedName>
        <fullName evidence="2">Putative secreted protein</fullName>
    </submittedName>
</protein>
<reference evidence="2" key="1">
    <citation type="submission" date="2019-09" db="EMBL/GenBank/DDBJ databases">
        <title>Organ-specific transcriptomic study of the physiology of the cattle tick, Rhipicephalus microplus.</title>
        <authorList>
            <person name="Tirloni L."/>
            <person name="Braz G."/>
            <person name="Gandara A.C.P."/>
            <person name="Sabadin G.A."/>
            <person name="da Silva R.M."/>
            <person name="Guizzo M.G."/>
            <person name="Machado J.A."/>
            <person name="Costa E.P."/>
            <person name="Gomes H.F."/>
            <person name="Moraes J."/>
            <person name="Mota M.B.S."/>
            <person name="Mesquita R.D."/>
            <person name="Alvarenga P.H."/>
            <person name="Alves F."/>
            <person name="Seixas A."/>
            <person name="da Fonseca R.N."/>
            <person name="Fogaca A."/>
            <person name="Logullo C."/>
            <person name="Tanaka A."/>
            <person name="Daffre S."/>
            <person name="Termignoni C."/>
            <person name="Vaz I.S.Jr."/>
            <person name="Oliveira P.L."/>
            <person name="Ribeiro J.M."/>
        </authorList>
    </citation>
    <scope>NUCLEOTIDE SEQUENCE</scope>
    <source>
        <strain evidence="2">Porto Alegre</strain>
    </source>
</reference>
<proteinExistence type="predicted"/>
<sequence length="81" mass="8931">MATLGSFFFISSFLFSELRTLQGRHTSLCALLARLNGSTSLPTVSSSNVTNQLVFKLIMSVSTGTPVPYVRQHTLQLLQRL</sequence>